<dbReference type="InterPro" id="IPR000834">
    <property type="entry name" value="Peptidase_M14"/>
</dbReference>
<feature type="chain" id="PRO_5041241948" description="Peptidase M14 domain-containing protein" evidence="8">
    <location>
        <begin position="25"/>
        <end position="466"/>
    </location>
</feature>
<feature type="domain" description="Peptidase M14" evidence="9">
    <location>
        <begin position="40"/>
        <end position="346"/>
    </location>
</feature>
<feature type="signal peptide" evidence="8">
    <location>
        <begin position="1"/>
        <end position="24"/>
    </location>
</feature>
<dbReference type="PANTHER" id="PTHR11705:SF143">
    <property type="entry name" value="SLL0236 PROTEIN"/>
    <property type="match status" value="1"/>
</dbReference>
<evidence type="ECO:0000256" key="1">
    <source>
        <dbReference type="ARBA" id="ARBA00001947"/>
    </source>
</evidence>
<dbReference type="GO" id="GO:0008270">
    <property type="term" value="F:zinc ion binding"/>
    <property type="evidence" value="ECO:0007669"/>
    <property type="project" value="InterPro"/>
</dbReference>
<evidence type="ECO:0000256" key="5">
    <source>
        <dbReference type="ARBA" id="ARBA00022833"/>
    </source>
</evidence>
<keyword evidence="3" id="KW-0645">Protease</keyword>
<comment type="similarity">
    <text evidence="2 7">Belongs to the peptidase M14 family.</text>
</comment>
<dbReference type="Proteomes" id="UP001238179">
    <property type="component" value="Chromosome"/>
</dbReference>
<dbReference type="GO" id="GO:0004181">
    <property type="term" value="F:metallocarboxypeptidase activity"/>
    <property type="evidence" value="ECO:0007669"/>
    <property type="project" value="InterPro"/>
</dbReference>
<name>A0AA48GRU8_9BACT</name>
<proteinExistence type="inferred from homology"/>
<dbReference type="SUPFAM" id="SSF53187">
    <property type="entry name" value="Zn-dependent exopeptidases"/>
    <property type="match status" value="1"/>
</dbReference>
<evidence type="ECO:0000256" key="2">
    <source>
        <dbReference type="ARBA" id="ARBA00005988"/>
    </source>
</evidence>
<comment type="caution">
    <text evidence="7">Lacks conserved residue(s) required for the propagation of feature annotation.</text>
</comment>
<dbReference type="PANTHER" id="PTHR11705">
    <property type="entry name" value="PROTEASE FAMILY M14 CARBOXYPEPTIDASE A,B"/>
    <property type="match status" value="1"/>
</dbReference>
<dbReference type="SMART" id="SM00631">
    <property type="entry name" value="Zn_pept"/>
    <property type="match status" value="1"/>
</dbReference>
<keyword evidence="6" id="KW-0482">Metalloprotease</keyword>
<evidence type="ECO:0000313" key="11">
    <source>
        <dbReference type="Proteomes" id="UP001238179"/>
    </source>
</evidence>
<dbReference type="PROSITE" id="PS52035">
    <property type="entry name" value="PEPTIDASE_M14"/>
    <property type="match status" value="1"/>
</dbReference>
<gene>
    <name evidence="10" type="ORF">METEAL_20310</name>
</gene>
<accession>A0AA48GRU8</accession>
<comment type="cofactor">
    <cofactor evidence="1">
        <name>Zn(2+)</name>
        <dbReference type="ChEBI" id="CHEBI:29105"/>
    </cofactor>
</comment>
<evidence type="ECO:0000256" key="8">
    <source>
        <dbReference type="SAM" id="SignalP"/>
    </source>
</evidence>
<evidence type="ECO:0000313" key="10">
    <source>
        <dbReference type="EMBL" id="BDU72857.1"/>
    </source>
</evidence>
<reference evidence="11" key="1">
    <citation type="journal article" date="2023" name="Int. J. Syst. Evol. Microbiol.">
        <title>Mesoterricola silvestris gen. nov., sp. nov., Mesoterricola sediminis sp. nov., Geothrix oryzae sp. nov., Geothrix edaphica sp. nov., Geothrix rubra sp. nov., and Geothrix limicola sp. nov., six novel members of Acidobacteriota isolated from soils.</title>
        <authorList>
            <person name="Itoh H."/>
            <person name="Sugisawa Y."/>
            <person name="Mise K."/>
            <person name="Xu Z."/>
            <person name="Kuniyasu M."/>
            <person name="Ushijima N."/>
            <person name="Kawano K."/>
            <person name="Kobayashi E."/>
            <person name="Shiratori Y."/>
            <person name="Masuda Y."/>
            <person name="Senoo K."/>
        </authorList>
    </citation>
    <scope>NUCLEOTIDE SEQUENCE [LARGE SCALE GENOMIC DNA]</scope>
    <source>
        <strain evidence="11">W79</strain>
    </source>
</reference>
<keyword evidence="8" id="KW-0732">Signal</keyword>
<evidence type="ECO:0000259" key="9">
    <source>
        <dbReference type="PROSITE" id="PS52035"/>
    </source>
</evidence>
<evidence type="ECO:0000256" key="4">
    <source>
        <dbReference type="ARBA" id="ARBA00022801"/>
    </source>
</evidence>
<sequence length="466" mass="49927">MRPLLVPLTLACSLAAAAPWPAQALWDQWPTAHVSPADPWVIRHAGLQAALAALQSRHPGLFTVVEEGLSSEGRRIQVLRAGTGPRGVLLWSQMHGDEPTATAALLDLMNWLGLNRDDPEVKQFLSRVSLWIIPMLNPDGAERGQRRNAQEIDINRDALRLSSPEGRLLKAVRDRVRPMLGYNLHNQNPLVKAGPGGRQVALSLLSVPGDEACSETPGTRLTRRLAVKVQQLVAPFAPNRVGRYDMDYTPRAFGDSMTRWGTATLLVEAGGWSGPNEAERLVRLNFVALLGSLSAFADGSLDDIDLADYAKIPLNTRDAMATLVVRNARVLEGRGLAPFTADFSFVVQGPFRGDAPRREPLVQDLGDLSYATGLTELDASGLVAVPWPLAHGDWASLHSDLHARGLADATEAHLAAAVHALGDAAVARPGFRGAVLLYRPGPAGILSLAGAVLHGKVEGPVAAQVN</sequence>
<dbReference type="AlphaFoldDB" id="A0AA48GRU8"/>
<dbReference type="GO" id="GO:0005615">
    <property type="term" value="C:extracellular space"/>
    <property type="evidence" value="ECO:0007669"/>
    <property type="project" value="TreeGrafter"/>
</dbReference>
<dbReference type="Gene3D" id="3.40.630.10">
    <property type="entry name" value="Zn peptidases"/>
    <property type="match status" value="1"/>
</dbReference>
<dbReference type="KEGG" id="msil:METEAL_20310"/>
<keyword evidence="5" id="KW-0862">Zinc</keyword>
<evidence type="ECO:0000256" key="6">
    <source>
        <dbReference type="ARBA" id="ARBA00023049"/>
    </source>
</evidence>
<organism evidence="10 11">
    <name type="scientific">Mesoterricola silvestris</name>
    <dbReference type="NCBI Taxonomy" id="2927979"/>
    <lineage>
        <taxon>Bacteria</taxon>
        <taxon>Pseudomonadati</taxon>
        <taxon>Acidobacteriota</taxon>
        <taxon>Holophagae</taxon>
        <taxon>Holophagales</taxon>
        <taxon>Holophagaceae</taxon>
        <taxon>Mesoterricola</taxon>
    </lineage>
</organism>
<dbReference type="GO" id="GO:0006508">
    <property type="term" value="P:proteolysis"/>
    <property type="evidence" value="ECO:0007669"/>
    <property type="project" value="UniProtKB-KW"/>
</dbReference>
<protein>
    <recommendedName>
        <fullName evidence="9">Peptidase M14 domain-containing protein</fullName>
    </recommendedName>
</protein>
<evidence type="ECO:0000256" key="3">
    <source>
        <dbReference type="ARBA" id="ARBA00022670"/>
    </source>
</evidence>
<evidence type="ECO:0000256" key="7">
    <source>
        <dbReference type="PROSITE-ProRule" id="PRU01379"/>
    </source>
</evidence>
<keyword evidence="11" id="KW-1185">Reference proteome</keyword>
<keyword evidence="4" id="KW-0378">Hydrolase</keyword>
<dbReference type="Pfam" id="PF00246">
    <property type="entry name" value="Peptidase_M14"/>
    <property type="match status" value="1"/>
</dbReference>
<dbReference type="RefSeq" id="WP_316415769.1">
    <property type="nucleotide sequence ID" value="NZ_AP027080.1"/>
</dbReference>
<dbReference type="EMBL" id="AP027080">
    <property type="protein sequence ID" value="BDU72857.1"/>
    <property type="molecule type" value="Genomic_DNA"/>
</dbReference>